<name>A0A6I6JWW8_9BACT</name>
<keyword evidence="2 8" id="KW-0813">Transport</keyword>
<evidence type="ECO:0000259" key="11">
    <source>
        <dbReference type="Pfam" id="PF07715"/>
    </source>
</evidence>
<dbReference type="InterPro" id="IPR023997">
    <property type="entry name" value="TonB-dep_OMP_SusC/RagA_CS"/>
</dbReference>
<evidence type="ECO:0000256" key="4">
    <source>
        <dbReference type="ARBA" id="ARBA00022692"/>
    </source>
</evidence>
<feature type="domain" description="TonB-dependent receptor plug" evidence="11">
    <location>
        <begin position="216"/>
        <end position="321"/>
    </location>
</feature>
<dbReference type="Pfam" id="PF13715">
    <property type="entry name" value="CarbopepD_reg_2"/>
    <property type="match status" value="1"/>
</dbReference>
<dbReference type="InterPro" id="IPR023996">
    <property type="entry name" value="TonB-dep_OMP_SusC/RagA"/>
</dbReference>
<dbReference type="SUPFAM" id="SSF49464">
    <property type="entry name" value="Carboxypeptidase regulatory domain-like"/>
    <property type="match status" value="1"/>
</dbReference>
<keyword evidence="3 8" id="KW-1134">Transmembrane beta strand</keyword>
<dbReference type="KEGG" id="mcos:GM418_13475"/>
<dbReference type="EMBL" id="CP046401">
    <property type="protein sequence ID" value="QGY44637.1"/>
    <property type="molecule type" value="Genomic_DNA"/>
</dbReference>
<dbReference type="NCBIfam" id="TIGR04056">
    <property type="entry name" value="OMP_RagA_SusC"/>
    <property type="match status" value="1"/>
</dbReference>
<keyword evidence="7 8" id="KW-0998">Cell outer membrane</keyword>
<keyword evidence="13" id="KW-1185">Reference proteome</keyword>
<sequence length="1074" mass="119355">MKTMKKKYIILFLLGWFICRVLYAGELTPFRNQQEEQVSEKTATLQLQNLTYSQALKKIAETFEVGLAVNSDLIPQGKVNLQLKGVTLRKALDLLLEETETNAFVSPQGNIILRKDSSPQIPKKQNIRGRVSSTKGESLPGVSIIIKGTSQGVVTNAEGKYFLTNIAEDATLVFSFVGMKPQEVPVSGRTVIDIVLEENTIGIEEVVAIGYGSAKRKDLTSSISTLSSDELNKGAYVNPILALQGKVPGLNITKDGNPNGGTAITLRGPSTLRTGSAQSPLYVIDGVVDGLMPADDDIVSIDILRDASATAIYGSRAANGVIIITTKKGQPGYSMINYSAYLAVESVSNKIDMLSASEYRSYLSTNGLSLDPADDDGSSTNWFDEVSRLGISHNNNVALGGGNNSTTYIANIDYKENEGIINGTSRTALKMRANLEQKALQDKLKLGCTISAQITDAKTVTDELYLAMWNYLPTVGVFDEGGSYHENLDRGSSNPVALIEQNDYDYKYKNYLGTVRAQLNIIKGLDWEMNTSYKNNQTNYAYYLSKDSRLAEGYNGYAYRSSYESEIKSMETFGTYQQKIKEHDLKLLLGYSWYESKSGNGFGVNSTNFVSDETSYYNLALGSNYDGFSPDYDDTSMGTLRMISFYSRLNYAFKDKYLLQATIRRDGSSAFGENNRWGYFPAFSLGWRILEESFMQNQNIFDNLKLRAGYGISGNSLGFNPLISKLRYGTTGKFYYDGEYINGIGPTQNPNPDLKWEQTGMLNLGLDFSILNGRLSGTIEYYDKVTKDLIWNYTVSTTEYYVSSLTANVGEMENKGFEISLNATPVKSSEFSWNTSLNLSFNKNNINSLSNDEFELDYVHTASIGDHGQSGNYAQIIEEGKPLGQFYIWKYAGKDEDGISQFYNADRELTSSPSSDDHFYAGNAQPKATGGWYNTLTWKNFSLDLLLRGVTGNKILNATMANLNYPAEATHYNLPRMTLKESVDDTGAHYTSDRYLEKGDYIRLDNITLSYNFKLNDFILKKLKIYTTVNNAFVITSYTGTDPEVHMGGQTPGIDNDDYYPKTRSVIFGVNVEF</sequence>
<dbReference type="Gene3D" id="2.170.130.10">
    <property type="entry name" value="TonB-dependent receptor, plug domain"/>
    <property type="match status" value="1"/>
</dbReference>
<accession>A0A6I6JWW8</accession>
<comment type="subcellular location">
    <subcellularLocation>
        <location evidence="1 8">Cell outer membrane</location>
        <topology evidence="1 8">Multi-pass membrane protein</topology>
    </subcellularLocation>
</comment>
<dbReference type="Proteomes" id="UP000428260">
    <property type="component" value="Chromosome"/>
</dbReference>
<keyword evidence="4 8" id="KW-0812">Transmembrane</keyword>
<evidence type="ECO:0000313" key="12">
    <source>
        <dbReference type="EMBL" id="QGY44637.1"/>
    </source>
</evidence>
<dbReference type="NCBIfam" id="TIGR04057">
    <property type="entry name" value="SusC_RagA_signa"/>
    <property type="match status" value="1"/>
</dbReference>
<evidence type="ECO:0000256" key="6">
    <source>
        <dbReference type="ARBA" id="ARBA00023136"/>
    </source>
</evidence>
<dbReference type="InterPro" id="IPR039426">
    <property type="entry name" value="TonB-dep_rcpt-like"/>
</dbReference>
<proteinExistence type="inferred from homology"/>
<dbReference type="Gene3D" id="2.60.40.1120">
    <property type="entry name" value="Carboxypeptidase-like, regulatory domain"/>
    <property type="match status" value="1"/>
</dbReference>
<evidence type="ECO:0000256" key="3">
    <source>
        <dbReference type="ARBA" id="ARBA00022452"/>
    </source>
</evidence>
<evidence type="ECO:0000313" key="13">
    <source>
        <dbReference type="Proteomes" id="UP000428260"/>
    </source>
</evidence>
<protein>
    <submittedName>
        <fullName evidence="12">SusC/RagA family TonB-linked outer membrane protein</fullName>
    </submittedName>
</protein>
<dbReference type="SUPFAM" id="SSF56935">
    <property type="entry name" value="Porins"/>
    <property type="match status" value="1"/>
</dbReference>
<evidence type="ECO:0000256" key="2">
    <source>
        <dbReference type="ARBA" id="ARBA00022448"/>
    </source>
</evidence>
<dbReference type="InterPro" id="IPR012910">
    <property type="entry name" value="Plug_dom"/>
</dbReference>
<keyword evidence="6 8" id="KW-0472">Membrane</keyword>
<dbReference type="InterPro" id="IPR036942">
    <property type="entry name" value="Beta-barrel_TonB_sf"/>
</dbReference>
<keyword evidence="5 9" id="KW-0798">TonB box</keyword>
<dbReference type="Pfam" id="PF00593">
    <property type="entry name" value="TonB_dep_Rec_b-barrel"/>
    <property type="match status" value="1"/>
</dbReference>
<comment type="similarity">
    <text evidence="8 9">Belongs to the TonB-dependent receptor family.</text>
</comment>
<dbReference type="Pfam" id="PF07715">
    <property type="entry name" value="Plug"/>
    <property type="match status" value="1"/>
</dbReference>
<evidence type="ECO:0000259" key="10">
    <source>
        <dbReference type="Pfam" id="PF00593"/>
    </source>
</evidence>
<evidence type="ECO:0000256" key="1">
    <source>
        <dbReference type="ARBA" id="ARBA00004571"/>
    </source>
</evidence>
<gene>
    <name evidence="12" type="ORF">GM418_13475</name>
</gene>
<dbReference type="PROSITE" id="PS52016">
    <property type="entry name" value="TONB_DEPENDENT_REC_3"/>
    <property type="match status" value="1"/>
</dbReference>
<reference evidence="12 13" key="1">
    <citation type="submission" date="2019-11" db="EMBL/GenBank/DDBJ databases">
        <authorList>
            <person name="Zheng R.K."/>
            <person name="Sun C.M."/>
        </authorList>
    </citation>
    <scope>NUCLEOTIDE SEQUENCE [LARGE SCALE GENOMIC DNA]</scope>
    <source>
        <strain evidence="12 13">WC007</strain>
    </source>
</reference>
<dbReference type="InterPro" id="IPR008969">
    <property type="entry name" value="CarboxyPept-like_regulatory"/>
</dbReference>
<dbReference type="GO" id="GO:0009279">
    <property type="term" value="C:cell outer membrane"/>
    <property type="evidence" value="ECO:0007669"/>
    <property type="project" value="UniProtKB-SubCell"/>
</dbReference>
<dbReference type="AlphaFoldDB" id="A0A6I6JWW8"/>
<feature type="domain" description="TonB-dependent receptor-like beta-barrel" evidence="10">
    <location>
        <begin position="480"/>
        <end position="1031"/>
    </location>
</feature>
<evidence type="ECO:0000256" key="9">
    <source>
        <dbReference type="RuleBase" id="RU003357"/>
    </source>
</evidence>
<dbReference type="InterPro" id="IPR000531">
    <property type="entry name" value="Beta-barrel_TonB"/>
</dbReference>
<organism evidence="12 13">
    <name type="scientific">Maribellus comscasis</name>
    <dbReference type="NCBI Taxonomy" id="2681766"/>
    <lineage>
        <taxon>Bacteria</taxon>
        <taxon>Pseudomonadati</taxon>
        <taxon>Bacteroidota</taxon>
        <taxon>Bacteroidia</taxon>
        <taxon>Marinilabiliales</taxon>
        <taxon>Prolixibacteraceae</taxon>
        <taxon>Maribellus</taxon>
    </lineage>
</organism>
<evidence type="ECO:0000256" key="5">
    <source>
        <dbReference type="ARBA" id="ARBA00023077"/>
    </source>
</evidence>
<dbReference type="InterPro" id="IPR037066">
    <property type="entry name" value="Plug_dom_sf"/>
</dbReference>
<evidence type="ECO:0000256" key="7">
    <source>
        <dbReference type="ARBA" id="ARBA00023237"/>
    </source>
</evidence>
<dbReference type="Gene3D" id="2.40.170.20">
    <property type="entry name" value="TonB-dependent receptor, beta-barrel domain"/>
    <property type="match status" value="1"/>
</dbReference>
<evidence type="ECO:0000256" key="8">
    <source>
        <dbReference type="PROSITE-ProRule" id="PRU01360"/>
    </source>
</evidence>